<evidence type="ECO:0000256" key="4">
    <source>
        <dbReference type="ARBA" id="ARBA00022741"/>
    </source>
</evidence>
<evidence type="ECO:0000313" key="9">
    <source>
        <dbReference type="EMBL" id="MPM92789.1"/>
    </source>
</evidence>
<comment type="caution">
    <text evidence="9">The sequence shown here is derived from an EMBL/GenBank/DDBJ whole genome shotgun (WGS) entry which is preliminary data.</text>
</comment>
<dbReference type="HAMAP" id="MF_00082">
    <property type="entry name" value="ArgB"/>
    <property type="match status" value="1"/>
</dbReference>
<feature type="domain" description="Aspartate/glutamate/uridylate kinase" evidence="8">
    <location>
        <begin position="4"/>
        <end position="243"/>
    </location>
</feature>
<keyword evidence="1" id="KW-0055">Arginine biosynthesis</keyword>
<dbReference type="GO" id="GO:0006526">
    <property type="term" value="P:L-arginine biosynthetic process"/>
    <property type="evidence" value="ECO:0007669"/>
    <property type="project" value="UniProtKB-KW"/>
</dbReference>
<dbReference type="PANTHER" id="PTHR23342">
    <property type="entry name" value="N-ACETYLGLUTAMATE SYNTHASE"/>
    <property type="match status" value="1"/>
</dbReference>
<reference evidence="9" key="1">
    <citation type="submission" date="2019-08" db="EMBL/GenBank/DDBJ databases">
        <authorList>
            <person name="Kucharzyk K."/>
            <person name="Murdoch R.W."/>
            <person name="Higgins S."/>
            <person name="Loffler F."/>
        </authorList>
    </citation>
    <scope>NUCLEOTIDE SEQUENCE</scope>
</reference>
<proteinExistence type="inferred from homology"/>
<dbReference type="CDD" id="cd04238">
    <property type="entry name" value="AAK_NAGK-like"/>
    <property type="match status" value="1"/>
</dbReference>
<evidence type="ECO:0000256" key="1">
    <source>
        <dbReference type="ARBA" id="ARBA00022571"/>
    </source>
</evidence>
<name>A0A645DU38_9ZZZZ</name>
<evidence type="ECO:0000256" key="3">
    <source>
        <dbReference type="ARBA" id="ARBA00022679"/>
    </source>
</evidence>
<evidence type="ECO:0000256" key="2">
    <source>
        <dbReference type="ARBA" id="ARBA00022605"/>
    </source>
</evidence>
<dbReference type="InterPro" id="IPR004662">
    <property type="entry name" value="AcgluKinase_fam"/>
</dbReference>
<keyword evidence="6" id="KW-0067">ATP-binding</keyword>
<dbReference type="PIRSF" id="PIRSF000728">
    <property type="entry name" value="NAGK"/>
    <property type="match status" value="1"/>
</dbReference>
<comment type="pathway">
    <text evidence="7">Amino-acid biosynthesis.</text>
</comment>
<sequence>MKTLTIIKIGGNIVDRPSELDLFLEHFVKIDGPKILIHGGGVMASEMASKLGIETKIHEGRRITDMETLKMVTMVYAGWINKSIVAKLQKIGCNSLGLSGADADSVPAVRRSPEPVDFGYVGDVDPAQINTGFLLSLLGRGITPVFCAITHDRNGSVLNTNADTMASSLAIAMSGDYSTRLVYCFEKQGVLQNRDDEDSVIPIITKAAYQTLKEKGVIQDGMLPKMDNAFYALDHSVSEVVIKHASNLSNNIGTLLIK</sequence>
<evidence type="ECO:0000259" key="8">
    <source>
        <dbReference type="Pfam" id="PF00696"/>
    </source>
</evidence>
<dbReference type="AlphaFoldDB" id="A0A645DU38"/>
<dbReference type="NCBIfam" id="TIGR00761">
    <property type="entry name" value="argB"/>
    <property type="match status" value="1"/>
</dbReference>
<dbReference type="GO" id="GO:0005737">
    <property type="term" value="C:cytoplasm"/>
    <property type="evidence" value="ECO:0007669"/>
    <property type="project" value="InterPro"/>
</dbReference>
<dbReference type="InterPro" id="IPR037528">
    <property type="entry name" value="ArgB"/>
</dbReference>
<keyword evidence="4" id="KW-0547">Nucleotide-binding</keyword>
<dbReference type="Gene3D" id="3.40.1160.10">
    <property type="entry name" value="Acetylglutamate kinase-like"/>
    <property type="match status" value="1"/>
</dbReference>
<dbReference type="SUPFAM" id="SSF53633">
    <property type="entry name" value="Carbamate kinase-like"/>
    <property type="match status" value="1"/>
</dbReference>
<keyword evidence="2" id="KW-0028">Amino-acid biosynthesis</keyword>
<dbReference type="EMBL" id="VSSQ01039680">
    <property type="protein sequence ID" value="MPM92789.1"/>
    <property type="molecule type" value="Genomic_DNA"/>
</dbReference>
<evidence type="ECO:0000256" key="6">
    <source>
        <dbReference type="ARBA" id="ARBA00022840"/>
    </source>
</evidence>
<dbReference type="InterPro" id="IPR001048">
    <property type="entry name" value="Asp/Glu/Uridylate_kinase"/>
</dbReference>
<protein>
    <recommendedName>
        <fullName evidence="8">Aspartate/glutamate/uridylate kinase domain-containing protein</fullName>
    </recommendedName>
</protein>
<evidence type="ECO:0000256" key="7">
    <source>
        <dbReference type="ARBA" id="ARBA00029440"/>
    </source>
</evidence>
<dbReference type="GO" id="GO:0003991">
    <property type="term" value="F:acetylglutamate kinase activity"/>
    <property type="evidence" value="ECO:0007669"/>
    <property type="project" value="InterPro"/>
</dbReference>
<dbReference type="Pfam" id="PF00696">
    <property type="entry name" value="AA_kinase"/>
    <property type="match status" value="1"/>
</dbReference>
<gene>
    <name evidence="9" type="ORF">SDC9_139925</name>
</gene>
<dbReference type="PANTHER" id="PTHR23342:SF0">
    <property type="entry name" value="N-ACETYLGLUTAMATE SYNTHASE, MITOCHONDRIAL"/>
    <property type="match status" value="1"/>
</dbReference>
<dbReference type="GO" id="GO:0005524">
    <property type="term" value="F:ATP binding"/>
    <property type="evidence" value="ECO:0007669"/>
    <property type="project" value="UniProtKB-KW"/>
</dbReference>
<accession>A0A645DU38</accession>
<keyword evidence="5" id="KW-0418">Kinase</keyword>
<evidence type="ECO:0000256" key="5">
    <source>
        <dbReference type="ARBA" id="ARBA00022777"/>
    </source>
</evidence>
<organism evidence="9">
    <name type="scientific">bioreactor metagenome</name>
    <dbReference type="NCBI Taxonomy" id="1076179"/>
    <lineage>
        <taxon>unclassified sequences</taxon>
        <taxon>metagenomes</taxon>
        <taxon>ecological metagenomes</taxon>
    </lineage>
</organism>
<keyword evidence="3" id="KW-0808">Transferase</keyword>
<dbReference type="InterPro" id="IPR036393">
    <property type="entry name" value="AceGlu_kinase-like_sf"/>
</dbReference>